<proteinExistence type="predicted"/>
<dbReference type="AlphaFoldDB" id="A0A4R3JGH0"/>
<dbReference type="SFLD" id="SFLDG01132">
    <property type="entry name" value="C1.5.3:_5'-Nucleotidase_Like"/>
    <property type="match status" value="1"/>
</dbReference>
<dbReference type="NCBIfam" id="TIGR01993">
    <property type="entry name" value="Pyr-5-nucltdase"/>
    <property type="match status" value="1"/>
</dbReference>
<accession>A0A4R3JGH0</accession>
<dbReference type="PANTHER" id="PTHR12725:SF117">
    <property type="entry name" value="HALOACID DEHALOGENASE-LIKE HYDROLASE"/>
    <property type="match status" value="1"/>
</dbReference>
<organism evidence="1 2">
    <name type="scientific">Varunaivibrio sulfuroxidans</name>
    <dbReference type="NCBI Taxonomy" id="1773489"/>
    <lineage>
        <taxon>Bacteria</taxon>
        <taxon>Pseudomonadati</taxon>
        <taxon>Pseudomonadota</taxon>
        <taxon>Alphaproteobacteria</taxon>
        <taxon>Rhodospirillales</taxon>
        <taxon>Magnetovibrionaceae</taxon>
        <taxon>Varunaivibrio</taxon>
    </lineage>
</organism>
<dbReference type="InterPro" id="IPR036412">
    <property type="entry name" value="HAD-like_sf"/>
</dbReference>
<dbReference type="PANTHER" id="PTHR12725">
    <property type="entry name" value="HALOACID DEHALOGENASE-LIKE HYDROLASE"/>
    <property type="match status" value="1"/>
</dbReference>
<dbReference type="SFLD" id="SFLDS00003">
    <property type="entry name" value="Haloacid_Dehalogenase"/>
    <property type="match status" value="1"/>
</dbReference>
<name>A0A4R3JGH0_9PROT</name>
<keyword evidence="1" id="KW-0378">Hydrolase</keyword>
<gene>
    <name evidence="1" type="ORF">EDD55_101345</name>
</gene>
<dbReference type="GO" id="GO:0016787">
    <property type="term" value="F:hydrolase activity"/>
    <property type="evidence" value="ECO:0007669"/>
    <property type="project" value="UniProtKB-KW"/>
</dbReference>
<dbReference type="OrthoDB" id="9803141at2"/>
<evidence type="ECO:0000313" key="1">
    <source>
        <dbReference type="EMBL" id="TCS65012.1"/>
    </source>
</evidence>
<protein>
    <submittedName>
        <fullName evidence="1">Putative hydrolase of the HAD superfamily</fullName>
    </submittedName>
</protein>
<dbReference type="Pfam" id="PF00702">
    <property type="entry name" value="Hydrolase"/>
    <property type="match status" value="1"/>
</dbReference>
<evidence type="ECO:0000313" key="2">
    <source>
        <dbReference type="Proteomes" id="UP000295304"/>
    </source>
</evidence>
<dbReference type="InterPro" id="IPR010237">
    <property type="entry name" value="Pyr-5-nucltdase"/>
</dbReference>
<dbReference type="Gene3D" id="3.40.50.1000">
    <property type="entry name" value="HAD superfamily/HAD-like"/>
    <property type="match status" value="1"/>
</dbReference>
<dbReference type="InterPro" id="IPR006439">
    <property type="entry name" value="HAD-SF_hydro_IA"/>
</dbReference>
<dbReference type="Gene3D" id="1.10.150.450">
    <property type="match status" value="1"/>
</dbReference>
<dbReference type="Proteomes" id="UP000295304">
    <property type="component" value="Unassembled WGS sequence"/>
</dbReference>
<reference evidence="1 2" key="1">
    <citation type="submission" date="2019-03" db="EMBL/GenBank/DDBJ databases">
        <title>Genomic Encyclopedia of Type Strains, Phase IV (KMG-IV): sequencing the most valuable type-strain genomes for metagenomic binning, comparative biology and taxonomic classification.</title>
        <authorList>
            <person name="Goeker M."/>
        </authorList>
    </citation>
    <scope>NUCLEOTIDE SEQUENCE [LARGE SCALE GENOMIC DNA]</scope>
    <source>
        <strain evidence="1 2">DSM 101688</strain>
    </source>
</reference>
<dbReference type="InterPro" id="IPR023214">
    <property type="entry name" value="HAD_sf"/>
</dbReference>
<dbReference type="SUPFAM" id="SSF56784">
    <property type="entry name" value="HAD-like"/>
    <property type="match status" value="1"/>
</dbReference>
<dbReference type="EMBL" id="SLZW01000001">
    <property type="protein sequence ID" value="TCS65012.1"/>
    <property type="molecule type" value="Genomic_DNA"/>
</dbReference>
<sequence>MTGRQLAGAATWVFDLDNTLYDATTGLFSQIDARMKAFIARLLDLSEEAAFRVQKTYFREYGATLRGLIKHHQVDPRTFLDFVHDIDLSPIAPDPALDAALARTGGRKIIFTNADRLHAERVLARLGIARHFDGIFDIEAAEYVPKPDAGIYRDMIARHGVSAASAVMVEDMARNLLPAHDLGMTTLWVETTNVWGREGAAGAHVHHRTAALSDWLNAL</sequence>
<comment type="caution">
    <text evidence="1">The sequence shown here is derived from an EMBL/GenBank/DDBJ whole genome shotgun (WGS) entry which is preliminary data.</text>
</comment>
<dbReference type="SFLD" id="SFLDG01129">
    <property type="entry name" value="C1.5:_HAD__Beta-PGM__Phosphata"/>
    <property type="match status" value="1"/>
</dbReference>
<keyword evidence="2" id="KW-1185">Reference proteome</keyword>
<dbReference type="NCBIfam" id="TIGR01509">
    <property type="entry name" value="HAD-SF-IA-v3"/>
    <property type="match status" value="1"/>
</dbReference>